<dbReference type="STRING" id="1123010.SAMN02745724_00937"/>
<evidence type="ECO:0000313" key="3">
    <source>
        <dbReference type="Proteomes" id="UP000198862"/>
    </source>
</evidence>
<dbReference type="PROSITE" id="PS51257">
    <property type="entry name" value="PROKAR_LIPOPROTEIN"/>
    <property type="match status" value="1"/>
</dbReference>
<gene>
    <name evidence="2" type="ORF">SAMN02745724_00937</name>
</gene>
<dbReference type="SUPFAM" id="SSF69304">
    <property type="entry name" value="Tricorn protease N-terminal domain"/>
    <property type="match status" value="1"/>
</dbReference>
<dbReference type="InterPro" id="IPR011659">
    <property type="entry name" value="WD40"/>
</dbReference>
<sequence length="321" mass="35940">MPPKKFSGIKCLLLFICFIGLTTGCQTNKGATSQPFSIIYGFKEGDNKSIYLSDEQGKRRIKVIDVPNNTGGYPAVSPTGKQIAFYGKYDQRKTWSIHIADIDGTNMHRLTNLKNVWDYGPAFSSDGRTILFGREYTDKNGDRQEEIWQMNADGTEQRQIKGLEGGAPEFMPDARLLFHSKGRFSKTVAAQISIANIDGSNVIQLTNDDTDNFNPKISPDGTQIAYLSNRDGNQEVYVMNVDGSNQIRLTKNRIRDGDPAWSPDGSKVFFTSQNVFGIYDIYKVNKDGSSTERVLINASQTATVYHIDKNYLGRLENARQQ</sequence>
<dbReference type="Pfam" id="PF07676">
    <property type="entry name" value="PD40"/>
    <property type="match status" value="1"/>
</dbReference>
<dbReference type="Proteomes" id="UP000198862">
    <property type="component" value="Unassembled WGS sequence"/>
</dbReference>
<dbReference type="OrthoDB" id="9812921at2"/>
<accession>A0A1I1GL21</accession>
<evidence type="ECO:0000256" key="1">
    <source>
        <dbReference type="ARBA" id="ARBA00009820"/>
    </source>
</evidence>
<dbReference type="PANTHER" id="PTHR36842">
    <property type="entry name" value="PROTEIN TOLB HOMOLOG"/>
    <property type="match status" value="1"/>
</dbReference>
<proteinExistence type="inferred from homology"/>
<dbReference type="Gene3D" id="2.120.10.30">
    <property type="entry name" value="TolB, C-terminal domain"/>
    <property type="match status" value="1"/>
</dbReference>
<dbReference type="AlphaFoldDB" id="A0A1I1GL21"/>
<dbReference type="EMBL" id="FOLO01000005">
    <property type="protein sequence ID" value="SFC12125.1"/>
    <property type="molecule type" value="Genomic_DNA"/>
</dbReference>
<dbReference type="Pfam" id="PF26549">
    <property type="entry name" value="Tricorn_N"/>
    <property type="match status" value="1"/>
</dbReference>
<name>A0A1I1GL21_9GAMM</name>
<protein>
    <submittedName>
        <fullName evidence="2">TolB protein</fullName>
    </submittedName>
</protein>
<evidence type="ECO:0000313" key="2">
    <source>
        <dbReference type="EMBL" id="SFC12125.1"/>
    </source>
</evidence>
<dbReference type="Gene3D" id="2.120.10.60">
    <property type="entry name" value="Tricorn protease N-terminal domain"/>
    <property type="match status" value="1"/>
</dbReference>
<reference evidence="2 3" key="1">
    <citation type="submission" date="2016-10" db="EMBL/GenBank/DDBJ databases">
        <authorList>
            <person name="de Groot N.N."/>
        </authorList>
    </citation>
    <scope>NUCLEOTIDE SEQUENCE [LARGE SCALE GENOMIC DNA]</scope>
    <source>
        <strain evidence="2 3">DSM 6059</strain>
    </source>
</reference>
<comment type="similarity">
    <text evidence="1">Belongs to the TolB family.</text>
</comment>
<keyword evidence="3" id="KW-1185">Reference proteome</keyword>
<dbReference type="RefSeq" id="WP_091980670.1">
    <property type="nucleotide sequence ID" value="NZ_FOLO01000005.1"/>
</dbReference>
<organism evidence="2 3">
    <name type="scientific">Pseudoalteromonas denitrificans DSM 6059</name>
    <dbReference type="NCBI Taxonomy" id="1123010"/>
    <lineage>
        <taxon>Bacteria</taxon>
        <taxon>Pseudomonadati</taxon>
        <taxon>Pseudomonadota</taxon>
        <taxon>Gammaproteobacteria</taxon>
        <taxon>Alteromonadales</taxon>
        <taxon>Pseudoalteromonadaceae</taxon>
        <taxon>Pseudoalteromonas</taxon>
    </lineage>
</organism>
<dbReference type="InterPro" id="IPR011042">
    <property type="entry name" value="6-blade_b-propeller_TolB-like"/>
</dbReference>
<dbReference type="PANTHER" id="PTHR36842:SF1">
    <property type="entry name" value="PROTEIN TOLB"/>
    <property type="match status" value="1"/>
</dbReference>